<keyword evidence="2" id="KW-0456">Lyase</keyword>
<dbReference type="Pfam" id="PF01903">
    <property type="entry name" value="CbiX"/>
    <property type="match status" value="1"/>
</dbReference>
<name>A0A1I4RCM1_9RHOB</name>
<dbReference type="Gene3D" id="3.40.50.1400">
    <property type="match status" value="2"/>
</dbReference>
<dbReference type="RefSeq" id="WP_093095223.1">
    <property type="nucleotide sequence ID" value="NZ_FOTQ01000008.1"/>
</dbReference>
<evidence type="ECO:0000256" key="2">
    <source>
        <dbReference type="ARBA" id="ARBA00023239"/>
    </source>
</evidence>
<sequence length="233" mass="25134">MTDEPLKHALIVAHGQPSDPAPPERRLADLARDVESHLKGWRVRSATIAAPNALETQVAEMPAGGVIYPMFMSDGWFVSRVLPRRLGTNAPDILDPLGFDPNLPALASDILRNAILENGWREEETSILLAAHGSGRGDKAAKAALAFADTLQPLVSKSKIKLGFIEEEPYVDAAATGLGPHSICLPFFALEGDHCREDIPEALEKADFQGKLLRPLGEDANIPKLIARALDNA</sequence>
<protein>
    <submittedName>
        <fullName evidence="3">CbiX protein</fullName>
    </submittedName>
</protein>
<keyword evidence="1" id="KW-0479">Metal-binding</keyword>
<dbReference type="STRING" id="254406.SAMN04488042_10823"/>
<dbReference type="AlphaFoldDB" id="A0A1I4RCM1"/>
<organism evidence="3 4">
    <name type="scientific">Shimia aestuarii</name>
    <dbReference type="NCBI Taxonomy" id="254406"/>
    <lineage>
        <taxon>Bacteria</taxon>
        <taxon>Pseudomonadati</taxon>
        <taxon>Pseudomonadota</taxon>
        <taxon>Alphaproteobacteria</taxon>
        <taxon>Rhodobacterales</taxon>
        <taxon>Roseobacteraceae</taxon>
    </lineage>
</organism>
<dbReference type="SUPFAM" id="SSF53800">
    <property type="entry name" value="Chelatase"/>
    <property type="match status" value="2"/>
</dbReference>
<dbReference type="GO" id="GO:0016829">
    <property type="term" value="F:lyase activity"/>
    <property type="evidence" value="ECO:0007669"/>
    <property type="project" value="UniProtKB-KW"/>
</dbReference>
<gene>
    <name evidence="3" type="ORF">SAMN04488042_10823</name>
</gene>
<dbReference type="Proteomes" id="UP000199144">
    <property type="component" value="Unassembled WGS sequence"/>
</dbReference>
<keyword evidence="4" id="KW-1185">Reference proteome</keyword>
<evidence type="ECO:0000256" key="1">
    <source>
        <dbReference type="ARBA" id="ARBA00022723"/>
    </source>
</evidence>
<proteinExistence type="predicted"/>
<dbReference type="InterPro" id="IPR002762">
    <property type="entry name" value="CbiX-like"/>
</dbReference>
<evidence type="ECO:0000313" key="3">
    <source>
        <dbReference type="EMBL" id="SFM49967.1"/>
    </source>
</evidence>
<dbReference type="GO" id="GO:0046872">
    <property type="term" value="F:metal ion binding"/>
    <property type="evidence" value="ECO:0007669"/>
    <property type="project" value="UniProtKB-KW"/>
</dbReference>
<dbReference type="EMBL" id="FOTQ01000008">
    <property type="protein sequence ID" value="SFM49967.1"/>
    <property type="molecule type" value="Genomic_DNA"/>
</dbReference>
<reference evidence="3 4" key="1">
    <citation type="submission" date="2016-10" db="EMBL/GenBank/DDBJ databases">
        <authorList>
            <person name="de Groot N.N."/>
        </authorList>
    </citation>
    <scope>NUCLEOTIDE SEQUENCE [LARGE SCALE GENOMIC DNA]</scope>
    <source>
        <strain evidence="3 4">DSM 15283</strain>
    </source>
</reference>
<dbReference type="OrthoDB" id="7346027at2"/>
<accession>A0A1I4RCM1</accession>
<evidence type="ECO:0000313" key="4">
    <source>
        <dbReference type="Proteomes" id="UP000199144"/>
    </source>
</evidence>